<dbReference type="PROSITE" id="PS00092">
    <property type="entry name" value="N6_MTASE"/>
    <property type="match status" value="1"/>
</dbReference>
<dbReference type="InterPro" id="IPR002052">
    <property type="entry name" value="DNA_methylase_N6_adenine_CS"/>
</dbReference>
<reference evidence="1 2" key="1">
    <citation type="submission" date="2023-11" db="EMBL/GenBank/DDBJ databases">
        <authorList>
            <person name="Cook R."/>
            <person name="Crisci M."/>
            <person name="Pye H."/>
            <person name="Adriaenssens E."/>
            <person name="Santini J."/>
        </authorList>
    </citation>
    <scope>NUCLEOTIDE SEQUENCE [LARGE SCALE GENOMIC DNA]</scope>
    <source>
        <strain evidence="1">Lak_Megaphage_RVC_AP1_GC26</strain>
    </source>
</reference>
<evidence type="ECO:0000313" key="1">
    <source>
        <dbReference type="EMBL" id="WQJ54436.1"/>
    </source>
</evidence>
<dbReference type="SUPFAM" id="SSF53335">
    <property type="entry name" value="S-adenosyl-L-methionine-dependent methyltransferases"/>
    <property type="match status" value="1"/>
</dbReference>
<dbReference type="InterPro" id="IPR029063">
    <property type="entry name" value="SAM-dependent_MTases_sf"/>
</dbReference>
<sequence>MLKFDYIIQNPPYAGTLHTKFFNKGLDILSDTGKMVIIEPSTWLINLRKGVGDEPRIYEPMKKRVEGHVKKVIIENYNKDFGTELYMPFAITYIDNSQKINNISFSNCGEKENVTSIYDCNLIGNYSLIQSILNKCKNYGDMMKDHIYHPGKTKVDENTWFCKYPQILGGCGASFCGTVSPRNGANINSDNIYITLPNGNQYITPYISACYHYNKNEISHTILYRYDKSNKITDKPADCLYGTKNELENWKYFVFNNKLPLALNIILINDQHNNSIKFVPWLVNKQYSDEEIYKLLNINNKEIQLINNVTNRYKRNSKWFKRYMNGV</sequence>
<protein>
    <recommendedName>
        <fullName evidence="3">Site-specific DNA-methyltransferase (adenine-specific)</fullName>
    </recommendedName>
</protein>
<dbReference type="EMBL" id="OR769218">
    <property type="protein sequence ID" value="WQJ54436.1"/>
    <property type="molecule type" value="Genomic_DNA"/>
</dbReference>
<evidence type="ECO:0008006" key="3">
    <source>
        <dbReference type="Google" id="ProtNLM"/>
    </source>
</evidence>
<dbReference type="Proteomes" id="UP001346559">
    <property type="component" value="Segment"/>
</dbReference>
<proteinExistence type="predicted"/>
<name>A0ABZ0Z5T4_9CAUD</name>
<dbReference type="Gene3D" id="3.40.50.150">
    <property type="entry name" value="Vaccinia Virus protein VP39"/>
    <property type="match status" value="1"/>
</dbReference>
<keyword evidence="2" id="KW-1185">Reference proteome</keyword>
<accession>A0ABZ0Z5T4</accession>
<organism evidence="1 2">
    <name type="scientific">phage Lak_Megaphage_RVC_AP1_GC26</name>
    <dbReference type="NCBI Taxonomy" id="3109224"/>
    <lineage>
        <taxon>Viruses</taxon>
        <taxon>Duplodnaviria</taxon>
        <taxon>Heunggongvirae</taxon>
        <taxon>Uroviricota</taxon>
        <taxon>Caudoviricetes</taxon>
        <taxon>Caudoviricetes code 15 clade</taxon>
    </lineage>
</organism>
<evidence type="ECO:0000313" key="2">
    <source>
        <dbReference type="Proteomes" id="UP001346559"/>
    </source>
</evidence>